<dbReference type="InterPro" id="IPR043964">
    <property type="entry name" value="P-loop_TraG"/>
</dbReference>
<dbReference type="AlphaFoldDB" id="K2FE77"/>
<dbReference type="PANTHER" id="PTHR38467:SF1">
    <property type="entry name" value="CONJUGATIVE TRANSFER: ASSEMBLY"/>
    <property type="match status" value="1"/>
</dbReference>
<dbReference type="Gene3D" id="1.10.8.730">
    <property type="match status" value="1"/>
</dbReference>
<dbReference type="InterPro" id="IPR053155">
    <property type="entry name" value="F-pilin_assembly_TraC"/>
</dbReference>
<gene>
    <name evidence="3" type="ORF">ACD_2C00172G0009</name>
</gene>
<comment type="caution">
    <text evidence="3">The sequence shown here is derived from an EMBL/GenBank/DDBJ whole genome shotgun (WGS) entry which is preliminary data.</text>
</comment>
<organism evidence="3">
    <name type="scientific">uncultured bacterium</name>
    <name type="common">gcode 4</name>
    <dbReference type="NCBI Taxonomy" id="1234023"/>
    <lineage>
        <taxon>Bacteria</taxon>
        <taxon>environmental samples</taxon>
    </lineage>
</organism>
<dbReference type="Pfam" id="PF19044">
    <property type="entry name" value="P-loop_TraG"/>
    <property type="match status" value="1"/>
</dbReference>
<dbReference type="Gene3D" id="3.40.50.300">
    <property type="entry name" value="P-loop containing nucleotide triphosphate hydrolases"/>
    <property type="match status" value="1"/>
</dbReference>
<feature type="compositionally biased region" description="Basic and acidic residues" evidence="1">
    <location>
        <begin position="38"/>
        <end position="63"/>
    </location>
</feature>
<dbReference type="InterPro" id="IPR027417">
    <property type="entry name" value="P-loop_NTPase"/>
</dbReference>
<proteinExistence type="predicted"/>
<dbReference type="PANTHER" id="PTHR38467">
    <property type="match status" value="1"/>
</dbReference>
<evidence type="ECO:0000256" key="1">
    <source>
        <dbReference type="SAM" id="MobiDB-lite"/>
    </source>
</evidence>
<dbReference type="CDD" id="cd01127">
    <property type="entry name" value="TrwB_TraG_TraD_VirD4"/>
    <property type="match status" value="1"/>
</dbReference>
<dbReference type="EMBL" id="AMFJ01000172">
    <property type="protein sequence ID" value="EKE29461.1"/>
    <property type="molecule type" value="Genomic_DNA"/>
</dbReference>
<accession>K2FE77</accession>
<name>K2FE77_9BACT</name>
<evidence type="ECO:0000259" key="2">
    <source>
        <dbReference type="Pfam" id="PF19044"/>
    </source>
</evidence>
<sequence length="645" mass="76367">MAPTELLELINKNYTWDADGYEIVSEVLPTPAIIPEKMAPEAKADEKKSESEEKKDAPDTVQKMTKEEAEEIKKGEKEYKEALAFLKDAIAPSMMRVDTTKLQIWDTYIRTVFVYAYPDFLEWNWLSPLINWDIKFDMSMFVYPVDSAFIMKYLRKRLTELRSQQSINADKWLIWDPALDAQMQDVEELRASLTRWQEKYFHLWIYVTLYAETEEELKKTGNALESLLSWRNILTKQAFLRSEQGFIWTGPFAKDEVAVYRNISTKWLSTTFPFTSNTLSQDDWILYGINTHNNSLIIFDRFKTENANMTVFAKSWGWKSFAVKLEVLRSLMMWVDVIVIDPENEYKSLVDTVWWSYLNINLNSSERINPFDLPRAMKDTEAKPWDLLRWAIVDLLWLMSLMLWKLTPSESSILEKATIITYSLKWLTFEDDDIENKEIPVMKDLYSVLETMDWAKWITERLEKYVYWIFAWIFSETTNINLQEWLVVFSVRDLDESLRPVAMYIVLKYIWNTVRSSNKKRILVVDEAWNIMQYEDSARFVFWLVKRARKYNLWVTTITQDVEDFVTSQYGKAIVTNSSIQLLLKQSPASIDVLQNVFKLTEQEKYILLQASVWQGLFFAWTEHVWIHVLASYFEEKVISTNPNK</sequence>
<protein>
    <submittedName>
        <fullName evidence="3">Type IV secretory pathway VirB4 component-like protein</fullName>
    </submittedName>
</protein>
<evidence type="ECO:0000313" key="3">
    <source>
        <dbReference type="EMBL" id="EKE29461.1"/>
    </source>
</evidence>
<feature type="domain" description="TraG P-loop" evidence="2">
    <location>
        <begin position="303"/>
        <end position="610"/>
    </location>
</feature>
<feature type="region of interest" description="Disordered" evidence="1">
    <location>
        <begin position="35"/>
        <end position="63"/>
    </location>
</feature>
<dbReference type="SUPFAM" id="SSF52540">
    <property type="entry name" value="P-loop containing nucleoside triphosphate hydrolases"/>
    <property type="match status" value="1"/>
</dbReference>
<reference evidence="3" key="1">
    <citation type="journal article" date="2012" name="Science">
        <title>Fermentation, hydrogen, and sulfur metabolism in multiple uncultivated bacterial phyla.</title>
        <authorList>
            <person name="Wrighton K.C."/>
            <person name="Thomas B.C."/>
            <person name="Sharon I."/>
            <person name="Miller C.S."/>
            <person name="Castelle C.J."/>
            <person name="VerBerkmoes N.C."/>
            <person name="Wilkins M.J."/>
            <person name="Hettich R.L."/>
            <person name="Lipton M.S."/>
            <person name="Williams K.H."/>
            <person name="Long P.E."/>
            <person name="Banfield J.F."/>
        </authorList>
    </citation>
    <scope>NUCLEOTIDE SEQUENCE [LARGE SCALE GENOMIC DNA]</scope>
</reference>